<protein>
    <submittedName>
        <fullName evidence="2">Uncharacterized protein</fullName>
    </submittedName>
</protein>
<dbReference type="OrthoDB" id="1264113at2"/>
<gene>
    <name evidence="2" type="ORF">NCTC11432_00662</name>
</gene>
<feature type="transmembrane region" description="Helical" evidence="1">
    <location>
        <begin position="12"/>
        <end position="33"/>
    </location>
</feature>
<dbReference type="AlphaFoldDB" id="A0A448AXU6"/>
<dbReference type="KEGG" id="cgle:NCTC11432_00662"/>
<keyword evidence="1" id="KW-0472">Membrane</keyword>
<sequence length="124" mass="14456">MNINIFRYTSIISYLFIILMGQMTGLPFIFWLLFNAFDFWNIEQIFAVSGLLGAILNVTRWKNKVPITILSFVMMLSPIMSRIVQTPIEKFNYFAFKIPLFLFIVCYIIFIVLNAKKGKPIVSL</sequence>
<evidence type="ECO:0000313" key="2">
    <source>
        <dbReference type="EMBL" id="VEE05085.1"/>
    </source>
</evidence>
<organism evidence="2 3">
    <name type="scientific">Chryseobacterium gleum</name>
    <name type="common">Flavobacterium gleum</name>
    <dbReference type="NCBI Taxonomy" id="250"/>
    <lineage>
        <taxon>Bacteria</taxon>
        <taxon>Pseudomonadati</taxon>
        <taxon>Bacteroidota</taxon>
        <taxon>Flavobacteriia</taxon>
        <taxon>Flavobacteriales</taxon>
        <taxon>Weeksellaceae</taxon>
        <taxon>Chryseobacterium group</taxon>
        <taxon>Chryseobacterium</taxon>
    </lineage>
</organism>
<proteinExistence type="predicted"/>
<accession>A0A448AXU6</accession>
<dbReference type="Proteomes" id="UP000279227">
    <property type="component" value="Chromosome"/>
</dbReference>
<reference evidence="2 3" key="1">
    <citation type="submission" date="2018-12" db="EMBL/GenBank/DDBJ databases">
        <authorList>
            <consortium name="Pathogen Informatics"/>
        </authorList>
    </citation>
    <scope>NUCLEOTIDE SEQUENCE [LARGE SCALE GENOMIC DNA]</scope>
    <source>
        <strain evidence="2 3">NCTC11432</strain>
    </source>
</reference>
<dbReference type="STRING" id="525257.HMPREF0204_13814"/>
<evidence type="ECO:0000313" key="3">
    <source>
        <dbReference type="Proteomes" id="UP000279227"/>
    </source>
</evidence>
<feature type="transmembrane region" description="Helical" evidence="1">
    <location>
        <begin position="39"/>
        <end position="58"/>
    </location>
</feature>
<keyword evidence="1" id="KW-1133">Transmembrane helix</keyword>
<evidence type="ECO:0000256" key="1">
    <source>
        <dbReference type="SAM" id="Phobius"/>
    </source>
</evidence>
<feature type="transmembrane region" description="Helical" evidence="1">
    <location>
        <begin position="65"/>
        <end position="85"/>
    </location>
</feature>
<keyword evidence="1" id="KW-0812">Transmembrane</keyword>
<dbReference type="EMBL" id="LR134289">
    <property type="protein sequence ID" value="VEE05085.1"/>
    <property type="molecule type" value="Genomic_DNA"/>
</dbReference>
<feature type="transmembrane region" description="Helical" evidence="1">
    <location>
        <begin position="91"/>
        <end position="113"/>
    </location>
</feature>
<name>A0A448AXU6_CHRGE</name>